<organism evidence="3">
    <name type="scientific">Paraconexibacter sp. AEG42_29</name>
    <dbReference type="NCBI Taxonomy" id="2997339"/>
    <lineage>
        <taxon>Bacteria</taxon>
        <taxon>Bacillati</taxon>
        <taxon>Actinomycetota</taxon>
        <taxon>Thermoleophilia</taxon>
        <taxon>Solirubrobacterales</taxon>
        <taxon>Paraconexibacteraceae</taxon>
        <taxon>Paraconexibacter</taxon>
    </lineage>
</organism>
<gene>
    <name evidence="3" type="ORF">DSM112329_03596</name>
</gene>
<dbReference type="AlphaFoldDB" id="A0AAU7AYI6"/>
<dbReference type="CDD" id="cd18873">
    <property type="entry name" value="NUDIX_NadM_like"/>
    <property type="match status" value="1"/>
</dbReference>
<sequence>MKGMKTATNSDGYATLVGATADPVVLTVIGEQLFVLLVPRVSEPYAGMHGLPGGFVDFDQAGGHAEHPRQAALRKLAEKTGLSEPYVEEIGVFAAPGRDPRGLLWSVAYLALVPASELPDDSDAAWHPVDDLPPLAFDHADIIAAGLELARGKLWLSNIAVGLLPAEFTFTEARRVFTAISGITPNPRNFGRDLNLTGLVEPGDGPPRRSGPGPGANASVWRFRERTPAWGRAYTKRMS</sequence>
<evidence type="ECO:0000259" key="2">
    <source>
        <dbReference type="PROSITE" id="PS51462"/>
    </source>
</evidence>
<dbReference type="SUPFAM" id="SSF55811">
    <property type="entry name" value="Nudix"/>
    <property type="match status" value="1"/>
</dbReference>
<dbReference type="GO" id="GO:0016787">
    <property type="term" value="F:hydrolase activity"/>
    <property type="evidence" value="ECO:0007669"/>
    <property type="project" value="UniProtKB-KW"/>
</dbReference>
<dbReference type="PROSITE" id="PS51462">
    <property type="entry name" value="NUDIX"/>
    <property type="match status" value="1"/>
</dbReference>
<evidence type="ECO:0000256" key="1">
    <source>
        <dbReference type="SAM" id="MobiDB-lite"/>
    </source>
</evidence>
<dbReference type="PANTHER" id="PTHR43736">
    <property type="entry name" value="ADP-RIBOSE PYROPHOSPHATASE"/>
    <property type="match status" value="1"/>
</dbReference>
<dbReference type="InterPro" id="IPR036390">
    <property type="entry name" value="WH_DNA-bd_sf"/>
</dbReference>
<feature type="region of interest" description="Disordered" evidence="1">
    <location>
        <begin position="200"/>
        <end position="219"/>
    </location>
</feature>
<dbReference type="Gene3D" id="1.10.10.10">
    <property type="entry name" value="Winged helix-like DNA-binding domain superfamily/Winged helix DNA-binding domain"/>
    <property type="match status" value="1"/>
</dbReference>
<accession>A0AAU7AYI6</accession>
<dbReference type="Gene3D" id="3.90.79.10">
    <property type="entry name" value="Nucleoside Triphosphate Pyrophosphohydrolase"/>
    <property type="match status" value="1"/>
</dbReference>
<name>A0AAU7AYI6_9ACTN</name>
<dbReference type="EMBL" id="CP114014">
    <property type="protein sequence ID" value="XAY06719.1"/>
    <property type="molecule type" value="Genomic_DNA"/>
</dbReference>
<dbReference type="InterPro" id="IPR054105">
    <property type="entry name" value="WHD_NrtR"/>
</dbReference>
<evidence type="ECO:0000313" key="3">
    <source>
        <dbReference type="EMBL" id="XAY06719.1"/>
    </source>
</evidence>
<proteinExistence type="predicted"/>
<dbReference type="Pfam" id="PF21906">
    <property type="entry name" value="WHD_NrtR"/>
    <property type="match status" value="1"/>
</dbReference>
<dbReference type="Pfam" id="PF00293">
    <property type="entry name" value="NUDIX"/>
    <property type="match status" value="1"/>
</dbReference>
<dbReference type="InterPro" id="IPR000086">
    <property type="entry name" value="NUDIX_hydrolase_dom"/>
</dbReference>
<dbReference type="SUPFAM" id="SSF46785">
    <property type="entry name" value="Winged helix' DNA-binding domain"/>
    <property type="match status" value="1"/>
</dbReference>
<feature type="domain" description="Nudix hydrolase" evidence="2">
    <location>
        <begin position="19"/>
        <end position="149"/>
    </location>
</feature>
<dbReference type="PANTHER" id="PTHR43736:SF4">
    <property type="entry name" value="SLR1690 PROTEIN"/>
    <property type="match status" value="1"/>
</dbReference>
<keyword evidence="3" id="KW-0378">Hydrolase</keyword>
<dbReference type="InterPro" id="IPR036388">
    <property type="entry name" value="WH-like_DNA-bd_sf"/>
</dbReference>
<reference evidence="3" key="1">
    <citation type="submission" date="2022-12" db="EMBL/GenBank/DDBJ databases">
        <title>Paraconexibacter alkalitolerans sp. nov. and Baekduia alba sp. nov., isolated from soil and emended description of the genera Paraconexibacter (Chun et al., 2020) and Baekduia (An et al., 2020).</title>
        <authorList>
            <person name="Vieira S."/>
            <person name="Huber K.J."/>
            <person name="Geppert A."/>
            <person name="Wolf J."/>
            <person name="Neumann-Schaal M."/>
            <person name="Muesken M."/>
            <person name="Overmann J."/>
        </authorList>
    </citation>
    <scope>NUCLEOTIDE SEQUENCE</scope>
    <source>
        <strain evidence="3">AEG42_29</strain>
    </source>
</reference>
<dbReference type="KEGG" id="parq:DSM112329_03596"/>
<protein>
    <submittedName>
        <fullName evidence="3">MutT/NUDIX hydrolase</fullName>
    </submittedName>
</protein>
<dbReference type="InterPro" id="IPR015797">
    <property type="entry name" value="NUDIX_hydrolase-like_dom_sf"/>
</dbReference>